<evidence type="ECO:0000313" key="2">
    <source>
        <dbReference type="Proteomes" id="UP001055811"/>
    </source>
</evidence>
<evidence type="ECO:0000313" key="1">
    <source>
        <dbReference type="EMBL" id="KAI3708911.1"/>
    </source>
</evidence>
<comment type="caution">
    <text evidence="1">The sequence shown here is derived from an EMBL/GenBank/DDBJ whole genome shotgun (WGS) entry which is preliminary data.</text>
</comment>
<gene>
    <name evidence="1" type="ORF">L2E82_38474</name>
</gene>
<dbReference type="EMBL" id="CM042015">
    <property type="protein sequence ID" value="KAI3708911.1"/>
    <property type="molecule type" value="Genomic_DNA"/>
</dbReference>
<reference evidence="2" key="1">
    <citation type="journal article" date="2022" name="Mol. Ecol. Resour.">
        <title>The genomes of chicory, endive, great burdock and yacon provide insights into Asteraceae palaeo-polyploidization history and plant inulin production.</title>
        <authorList>
            <person name="Fan W."/>
            <person name="Wang S."/>
            <person name="Wang H."/>
            <person name="Wang A."/>
            <person name="Jiang F."/>
            <person name="Liu H."/>
            <person name="Zhao H."/>
            <person name="Xu D."/>
            <person name="Zhang Y."/>
        </authorList>
    </citation>
    <scope>NUCLEOTIDE SEQUENCE [LARGE SCALE GENOMIC DNA]</scope>
    <source>
        <strain evidence="2">cv. Punajuju</strain>
    </source>
</reference>
<sequence>MTLVNTRVKGTFGYLDPEYSFTGMLTRKSDVYAFGVVLLEVLCGKPALDSGVGEVPRNLARWALESIKAGNLQNIIDSTIRDAISPKCLKKFVRIVERCLLWNQKQRPMMAEVVVSLNCVLTIQEKTNTSLQATSKTIFGKMLDVFPSPSNREYSGISTSHGIVYAYSLNLCLSILAYISTILMTNMRRPSPNV</sequence>
<organism evidence="1 2">
    <name type="scientific">Cichorium intybus</name>
    <name type="common">Chicory</name>
    <dbReference type="NCBI Taxonomy" id="13427"/>
    <lineage>
        <taxon>Eukaryota</taxon>
        <taxon>Viridiplantae</taxon>
        <taxon>Streptophyta</taxon>
        <taxon>Embryophyta</taxon>
        <taxon>Tracheophyta</taxon>
        <taxon>Spermatophyta</taxon>
        <taxon>Magnoliopsida</taxon>
        <taxon>eudicotyledons</taxon>
        <taxon>Gunneridae</taxon>
        <taxon>Pentapetalae</taxon>
        <taxon>asterids</taxon>
        <taxon>campanulids</taxon>
        <taxon>Asterales</taxon>
        <taxon>Asteraceae</taxon>
        <taxon>Cichorioideae</taxon>
        <taxon>Cichorieae</taxon>
        <taxon>Cichoriinae</taxon>
        <taxon>Cichorium</taxon>
    </lineage>
</organism>
<name>A0ACB9AHC8_CICIN</name>
<accession>A0ACB9AHC8</accession>
<dbReference type="Proteomes" id="UP001055811">
    <property type="component" value="Linkage Group LG07"/>
</dbReference>
<proteinExistence type="predicted"/>
<reference evidence="1 2" key="2">
    <citation type="journal article" date="2022" name="Mol. Ecol. Resour.">
        <title>The genomes of chicory, endive, great burdock and yacon provide insights into Asteraceae paleo-polyploidization history and plant inulin production.</title>
        <authorList>
            <person name="Fan W."/>
            <person name="Wang S."/>
            <person name="Wang H."/>
            <person name="Wang A."/>
            <person name="Jiang F."/>
            <person name="Liu H."/>
            <person name="Zhao H."/>
            <person name="Xu D."/>
            <person name="Zhang Y."/>
        </authorList>
    </citation>
    <scope>NUCLEOTIDE SEQUENCE [LARGE SCALE GENOMIC DNA]</scope>
    <source>
        <strain evidence="2">cv. Punajuju</strain>
        <tissue evidence="1">Leaves</tissue>
    </source>
</reference>
<protein>
    <submittedName>
        <fullName evidence="1">Uncharacterized protein</fullName>
    </submittedName>
</protein>
<keyword evidence="2" id="KW-1185">Reference proteome</keyword>